<proteinExistence type="inferred from homology"/>
<dbReference type="GO" id="GO:0033499">
    <property type="term" value="P:galactose catabolic process via UDP-galactose, Leloir pathway"/>
    <property type="evidence" value="ECO:0007669"/>
    <property type="project" value="TreeGrafter"/>
</dbReference>
<dbReference type="AlphaFoldDB" id="A0A9X1FUN2"/>
<dbReference type="EMBL" id="JAHXDN010000002">
    <property type="protein sequence ID" value="MBW4708099.1"/>
    <property type="molecule type" value="Genomic_DNA"/>
</dbReference>
<dbReference type="GO" id="GO:0006006">
    <property type="term" value="P:glucose metabolic process"/>
    <property type="evidence" value="ECO:0007669"/>
    <property type="project" value="TreeGrafter"/>
</dbReference>
<dbReference type="InterPro" id="IPR047215">
    <property type="entry name" value="Galactose_mutarotase-like"/>
</dbReference>
<sequence length="315" mass="33816">MIVLTSDMLEAHILPRGATLAGLWMKGIRHSLTLGFEQAASFEACPIYAGALVGPVANRVADGRVQIGSRCYRMPANEGTTCLHSGDHGFHALEWNVSRQSARSVTLQLELPHMANGLPGRRVIAARYDLLPGATLALTITASSDRDTVMNVAHHPYWCLDGHRDVSRHRLQIDAESYLPVTGAGLPTGQITPVAGTSYDFRTPRSVPVDRSLDANLCLSRAATAAPRRAASLTGSNGLTLGIETTEPGLQVYNGSGLPDAAPKALQRQKIGPFAGIALEPQGWPDAPNHPEFPRISLTAGAHYSQETLYRFTNN</sequence>
<dbReference type="CDD" id="cd09019">
    <property type="entry name" value="galactose_mutarotase_like"/>
    <property type="match status" value="1"/>
</dbReference>
<comment type="similarity">
    <text evidence="1">Belongs to the aldose epimerase family.</text>
</comment>
<dbReference type="RefSeq" id="WP_219501540.1">
    <property type="nucleotide sequence ID" value="NZ_JAHXDN010000002.1"/>
</dbReference>
<keyword evidence="3" id="KW-1185">Reference proteome</keyword>
<evidence type="ECO:0000256" key="1">
    <source>
        <dbReference type="ARBA" id="ARBA00006206"/>
    </source>
</evidence>
<dbReference type="Pfam" id="PF01263">
    <property type="entry name" value="Aldose_epim"/>
    <property type="match status" value="1"/>
</dbReference>
<accession>A0A9X1FUN2</accession>
<dbReference type="PANTHER" id="PTHR10091">
    <property type="entry name" value="ALDOSE-1-EPIMERASE"/>
    <property type="match status" value="1"/>
</dbReference>
<dbReference type="PANTHER" id="PTHR10091:SF49">
    <property type="entry name" value="ALDOSE 1-EPIMERASE"/>
    <property type="match status" value="1"/>
</dbReference>
<organism evidence="2 3">
    <name type="scientific">Roseobacter insulae</name>
    <dbReference type="NCBI Taxonomy" id="2859783"/>
    <lineage>
        <taxon>Bacteria</taxon>
        <taxon>Pseudomonadati</taxon>
        <taxon>Pseudomonadota</taxon>
        <taxon>Alphaproteobacteria</taxon>
        <taxon>Rhodobacterales</taxon>
        <taxon>Roseobacteraceae</taxon>
        <taxon>Roseobacter</taxon>
    </lineage>
</organism>
<reference evidence="2" key="1">
    <citation type="submission" date="2021-07" db="EMBL/GenBank/DDBJ databases">
        <title>Roseobacter insulae sp. nov., isolated from a tidal flat.</title>
        <authorList>
            <person name="Park S."/>
            <person name="Yoon J.-H."/>
        </authorList>
    </citation>
    <scope>NUCLEOTIDE SEQUENCE</scope>
    <source>
        <strain evidence="2">YSTF-M11</strain>
    </source>
</reference>
<dbReference type="Proteomes" id="UP001138661">
    <property type="component" value="Unassembled WGS sequence"/>
</dbReference>
<evidence type="ECO:0000313" key="3">
    <source>
        <dbReference type="Proteomes" id="UP001138661"/>
    </source>
</evidence>
<name>A0A9X1FUN2_9RHOB</name>
<evidence type="ECO:0000313" key="2">
    <source>
        <dbReference type="EMBL" id="MBW4708099.1"/>
    </source>
</evidence>
<protein>
    <submittedName>
        <fullName evidence="2">Galactose mutarotase</fullName>
    </submittedName>
</protein>
<gene>
    <name evidence="2" type="ORF">KX928_09895</name>
</gene>
<dbReference type="GO" id="GO:0004034">
    <property type="term" value="F:aldose 1-epimerase activity"/>
    <property type="evidence" value="ECO:0007669"/>
    <property type="project" value="TreeGrafter"/>
</dbReference>
<dbReference type="InterPro" id="IPR008183">
    <property type="entry name" value="Aldose_1/G6P_1-epimerase"/>
</dbReference>
<comment type="caution">
    <text evidence="2">The sequence shown here is derived from an EMBL/GenBank/DDBJ whole genome shotgun (WGS) entry which is preliminary data.</text>
</comment>